<proteinExistence type="predicted"/>
<dbReference type="PANTHER" id="PTHR23257:SF963">
    <property type="entry name" value="AT08303P"/>
    <property type="match status" value="1"/>
</dbReference>
<dbReference type="SUPFAM" id="SSF52058">
    <property type="entry name" value="L domain-like"/>
    <property type="match status" value="1"/>
</dbReference>
<evidence type="ECO:0000259" key="3">
    <source>
        <dbReference type="PROSITE" id="PS50011"/>
    </source>
</evidence>
<sequence>MQNISLNHPNKNKYIIDLKNYKVLQEIKRGGYGSVLQVQDQNTGEIYAAKVLNNHESSERYKKMVNREIGIMIRLQHPTIIKLIGYSLTDFKDSDNVTMIMQFSKKGSLSELISNSRKGLLDNIYDNTTRQIILIGIARGMMLLHKNNTIHRDLKPDNILLDDNLHPLITDFGLSKICDTISTISHSISCGTSVYMAPEVIAGRKYNGKADVYSFGILMYEVITDLEPYPLFQRRKIDNFAFSVKVIQENYRPEFTIPVKGSLKKLIEQCWSGDPNDRPTFEEIFKKLAYNIEDSIYDISSQDDEDDDDVNKFYLEGVDADEIMNYVDDLNENSNISFNSNNSEDIEKVMQRLESIEKENELLKKENDELRKKYDAELSNMKIKNEQLTALNNEVMKWLNIIIKENNLKISNTDSSSTDSPEETKDQEQVENNNNNNNNNCNSQEQEKMITIRQFNSLSLKEQQEFIDGIIKSNRPSFFSKILFYGTNPVFDNINKLLLFLMNFVEYSEEVHFFRITANSTNHPFDCLKNGDSDKNFVFILSPSAVETLYNNKVLNSSEFINLLKQFSQPVSFELRYPFDLFYLIFEAITNIKKVEMPKLRISLIINEFKESNQTFMQNKVIEYLTFNSPNSIGKKTFYQCSSLRQILFNKNIKKIDSFAFFGCTALKFILNLDSVESIGESAFENCAVLHHINLPSTLTEIGDRAFAGCLSITSVTIPDSVQKVGKNAFAGCSSLTQIFAPSSLQLENAGINEKATISRTD</sequence>
<evidence type="ECO:0000256" key="2">
    <source>
        <dbReference type="SAM" id="MobiDB-lite"/>
    </source>
</evidence>
<accession>A0ABR2JS96</accession>
<comment type="caution">
    <text evidence="4">The sequence shown here is derived from an EMBL/GenBank/DDBJ whole genome shotgun (WGS) entry which is preliminary data.</text>
</comment>
<dbReference type="InterPro" id="IPR011009">
    <property type="entry name" value="Kinase-like_dom_sf"/>
</dbReference>
<evidence type="ECO:0000256" key="1">
    <source>
        <dbReference type="SAM" id="Coils"/>
    </source>
</evidence>
<dbReference type="SMART" id="SM00220">
    <property type="entry name" value="S_TKc"/>
    <property type="match status" value="1"/>
</dbReference>
<dbReference type="EMBL" id="JAPFFF010000010">
    <property type="protein sequence ID" value="KAK8881488.1"/>
    <property type="molecule type" value="Genomic_DNA"/>
</dbReference>
<dbReference type="InterPro" id="IPR000719">
    <property type="entry name" value="Prot_kinase_dom"/>
</dbReference>
<keyword evidence="1" id="KW-0175">Coiled coil</keyword>
<dbReference type="Gene3D" id="3.80.10.10">
    <property type="entry name" value="Ribonuclease Inhibitor"/>
    <property type="match status" value="2"/>
</dbReference>
<feature type="compositionally biased region" description="Low complexity" evidence="2">
    <location>
        <begin position="432"/>
        <end position="442"/>
    </location>
</feature>
<keyword evidence="5" id="KW-1185">Reference proteome</keyword>
<organism evidence="4 5">
    <name type="scientific">Tritrichomonas musculus</name>
    <dbReference type="NCBI Taxonomy" id="1915356"/>
    <lineage>
        <taxon>Eukaryota</taxon>
        <taxon>Metamonada</taxon>
        <taxon>Parabasalia</taxon>
        <taxon>Tritrichomonadida</taxon>
        <taxon>Tritrichomonadidae</taxon>
        <taxon>Tritrichomonas</taxon>
    </lineage>
</organism>
<feature type="domain" description="Protein kinase" evidence="3">
    <location>
        <begin position="21"/>
        <end position="291"/>
    </location>
</feature>
<dbReference type="InterPro" id="IPR026906">
    <property type="entry name" value="LRR_5"/>
</dbReference>
<evidence type="ECO:0000313" key="5">
    <source>
        <dbReference type="Proteomes" id="UP001470230"/>
    </source>
</evidence>
<dbReference type="Proteomes" id="UP001470230">
    <property type="component" value="Unassembled WGS sequence"/>
</dbReference>
<dbReference type="SUPFAM" id="SSF56112">
    <property type="entry name" value="Protein kinase-like (PK-like)"/>
    <property type="match status" value="1"/>
</dbReference>
<feature type="coiled-coil region" evidence="1">
    <location>
        <begin position="339"/>
        <end position="391"/>
    </location>
</feature>
<dbReference type="Pfam" id="PF13306">
    <property type="entry name" value="LRR_5"/>
    <property type="match status" value="1"/>
</dbReference>
<protein>
    <recommendedName>
        <fullName evidence="3">Protein kinase domain-containing protein</fullName>
    </recommendedName>
</protein>
<dbReference type="PROSITE" id="PS50011">
    <property type="entry name" value="PROTEIN_KINASE_DOM"/>
    <property type="match status" value="1"/>
</dbReference>
<dbReference type="InterPro" id="IPR050167">
    <property type="entry name" value="Ser_Thr_protein_kinase"/>
</dbReference>
<dbReference type="Gene3D" id="1.10.510.10">
    <property type="entry name" value="Transferase(Phosphotransferase) domain 1"/>
    <property type="match status" value="1"/>
</dbReference>
<dbReference type="InterPro" id="IPR032675">
    <property type="entry name" value="LRR_dom_sf"/>
</dbReference>
<evidence type="ECO:0000313" key="4">
    <source>
        <dbReference type="EMBL" id="KAK8881488.1"/>
    </source>
</evidence>
<dbReference type="Pfam" id="PF00069">
    <property type="entry name" value="Pkinase"/>
    <property type="match status" value="1"/>
</dbReference>
<gene>
    <name evidence="4" type="ORF">M9Y10_004224</name>
</gene>
<name>A0ABR2JS96_9EUKA</name>
<feature type="region of interest" description="Disordered" evidence="2">
    <location>
        <begin position="411"/>
        <end position="442"/>
    </location>
</feature>
<reference evidence="4 5" key="1">
    <citation type="submission" date="2024-04" db="EMBL/GenBank/DDBJ databases">
        <title>Tritrichomonas musculus Genome.</title>
        <authorList>
            <person name="Alves-Ferreira E."/>
            <person name="Grigg M."/>
            <person name="Lorenzi H."/>
            <person name="Galac M."/>
        </authorList>
    </citation>
    <scope>NUCLEOTIDE SEQUENCE [LARGE SCALE GENOMIC DNA]</scope>
    <source>
        <strain evidence="4 5">EAF2021</strain>
    </source>
</reference>
<dbReference type="PANTHER" id="PTHR23257">
    <property type="entry name" value="SERINE-THREONINE PROTEIN KINASE"/>
    <property type="match status" value="1"/>
</dbReference>